<evidence type="ECO:0000313" key="8">
    <source>
        <dbReference type="EMBL" id="MFC7421701.1"/>
    </source>
</evidence>
<dbReference type="Gene3D" id="2.40.40.10">
    <property type="entry name" value="RlpA-like domain"/>
    <property type="match status" value="1"/>
</dbReference>
<accession>A0ABW2R1P0</accession>
<keyword evidence="3" id="KW-0456">Lyase</keyword>
<reference evidence="9" key="1">
    <citation type="journal article" date="2019" name="Int. J. Syst. Evol. Microbiol.">
        <title>The Global Catalogue of Microorganisms (GCM) 10K type strain sequencing project: providing services to taxonomists for standard genome sequencing and annotation.</title>
        <authorList>
            <consortium name="The Broad Institute Genomics Platform"/>
            <consortium name="The Broad Institute Genome Sequencing Center for Infectious Disease"/>
            <person name="Wu L."/>
            <person name="Ma J."/>
        </authorList>
    </citation>
    <scope>NUCLEOTIDE SEQUENCE [LARGE SCALE GENOMIC DNA]</scope>
    <source>
        <strain evidence="9">CCUG 62945</strain>
    </source>
</reference>
<evidence type="ECO:0000256" key="4">
    <source>
        <dbReference type="ARBA" id="ARBA00023316"/>
    </source>
</evidence>
<keyword evidence="6" id="KW-0732">Signal</keyword>
<dbReference type="EMBL" id="JBHTBQ010000044">
    <property type="protein sequence ID" value="MFC7421701.1"/>
    <property type="molecule type" value="Genomic_DNA"/>
</dbReference>
<dbReference type="InterPro" id="IPR010611">
    <property type="entry name" value="3D_dom"/>
</dbReference>
<keyword evidence="4" id="KW-0961">Cell wall biogenesis/degradation</keyword>
<dbReference type="PROSITE" id="PS51257">
    <property type="entry name" value="PROKAR_LIPOPROTEIN"/>
    <property type="match status" value="1"/>
</dbReference>
<dbReference type="InterPro" id="IPR026044">
    <property type="entry name" value="MltA"/>
</dbReference>
<dbReference type="PANTHER" id="PTHR30124">
    <property type="entry name" value="MEMBRANE-BOUND LYTIC MUREIN TRANSGLYCOSYLASE A"/>
    <property type="match status" value="1"/>
</dbReference>
<proteinExistence type="predicted"/>
<evidence type="ECO:0000256" key="6">
    <source>
        <dbReference type="SAM" id="SignalP"/>
    </source>
</evidence>
<name>A0ABW2R1P0_9NEIS</name>
<feature type="chain" id="PRO_5047226270" description="peptidoglycan lytic exotransglycosylase" evidence="6">
    <location>
        <begin position="25"/>
        <end position="388"/>
    </location>
</feature>
<dbReference type="Pfam" id="PF06725">
    <property type="entry name" value="3D"/>
    <property type="match status" value="1"/>
</dbReference>
<gene>
    <name evidence="8" type="ORF">ACFQNF_17710</name>
</gene>
<evidence type="ECO:0000256" key="2">
    <source>
        <dbReference type="ARBA" id="ARBA00012587"/>
    </source>
</evidence>
<comment type="caution">
    <text evidence="8">The sequence shown here is derived from an EMBL/GenBank/DDBJ whole genome shotgun (WGS) entry which is preliminary data.</text>
</comment>
<organism evidence="8 9">
    <name type="scientific">Iodobacter arcticus</name>
    <dbReference type="NCBI Taxonomy" id="590593"/>
    <lineage>
        <taxon>Bacteria</taxon>
        <taxon>Pseudomonadati</taxon>
        <taxon>Pseudomonadota</taxon>
        <taxon>Betaproteobacteria</taxon>
        <taxon>Neisseriales</taxon>
        <taxon>Chitinibacteraceae</taxon>
        <taxon>Iodobacter</taxon>
    </lineage>
</organism>
<dbReference type="CDD" id="cd14485">
    <property type="entry name" value="mltA_like_LT_A"/>
    <property type="match status" value="1"/>
</dbReference>
<dbReference type="Pfam" id="PF03562">
    <property type="entry name" value="MltA"/>
    <property type="match status" value="1"/>
</dbReference>
<dbReference type="CDD" id="cd14668">
    <property type="entry name" value="mlta_B"/>
    <property type="match status" value="1"/>
</dbReference>
<dbReference type="PANTHER" id="PTHR30124:SF0">
    <property type="entry name" value="MEMBRANE-BOUND LYTIC MUREIN TRANSGLYCOSYLASE A"/>
    <property type="match status" value="1"/>
</dbReference>
<dbReference type="InterPro" id="IPR005300">
    <property type="entry name" value="MltA_B"/>
</dbReference>
<evidence type="ECO:0000259" key="7">
    <source>
        <dbReference type="SMART" id="SM00925"/>
    </source>
</evidence>
<dbReference type="SUPFAM" id="SSF50685">
    <property type="entry name" value="Barwin-like endoglucanases"/>
    <property type="match status" value="1"/>
</dbReference>
<evidence type="ECO:0000256" key="5">
    <source>
        <dbReference type="ARBA" id="ARBA00030918"/>
    </source>
</evidence>
<dbReference type="InterPro" id="IPR036908">
    <property type="entry name" value="RlpA-like_sf"/>
</dbReference>
<keyword evidence="9" id="KW-1185">Reference proteome</keyword>
<evidence type="ECO:0000313" key="9">
    <source>
        <dbReference type="Proteomes" id="UP001596473"/>
    </source>
</evidence>
<comment type="catalytic activity">
    <reaction evidence="1">
        <text>Exolytic cleavage of the (1-&gt;4)-beta-glycosidic linkage between N-acetylmuramic acid (MurNAc) and N-acetylglucosamine (GlcNAc) residues in peptidoglycan, from either the reducing or the non-reducing ends of the peptidoglycan chains, with concomitant formation of a 1,6-anhydrobond in the MurNAc residue.</text>
        <dbReference type="EC" id="4.2.2.n1"/>
    </reaction>
</comment>
<dbReference type="Gene3D" id="2.40.240.50">
    <property type="entry name" value="Barwin-like endoglucanases"/>
    <property type="match status" value="1"/>
</dbReference>
<dbReference type="RefSeq" id="WP_380189235.1">
    <property type="nucleotide sequence ID" value="NZ_JBHTBQ010000044.1"/>
</dbReference>
<feature type="signal peptide" evidence="6">
    <location>
        <begin position="1"/>
        <end position="24"/>
    </location>
</feature>
<dbReference type="EC" id="4.2.2.n1" evidence="2"/>
<protein>
    <recommendedName>
        <fullName evidence="2">peptidoglycan lytic exotransglycosylase</fullName>
        <ecNumber evidence="2">4.2.2.n1</ecNumber>
    </recommendedName>
    <alternativeName>
        <fullName evidence="5">Murein hydrolase A</fullName>
    </alternativeName>
</protein>
<evidence type="ECO:0000256" key="3">
    <source>
        <dbReference type="ARBA" id="ARBA00023239"/>
    </source>
</evidence>
<dbReference type="PIRSF" id="PIRSF019422">
    <property type="entry name" value="MltA"/>
    <property type="match status" value="1"/>
</dbReference>
<sequence length="388" mass="42230">MIDIRSSRSLSLAALAAGLFTACATPPSPTAPSLPKQTASQPAHAVYQPSTWQKLPNWPGDDLNASFAAWQKSCPKLKQQPWLKLCSEAKNIPAQSAQQFIESRFSPYQLTNADGSQTGLITGYYEPVYLGSLQKTTLAPYPVYAPPKDMITVELAALYPELKGKRVRGRVIANKLVPYFNRADIVKNNIDAPVLAWLESPMDVQFLQIQGSGRVRLADGKELRLGYADQNGHPYKPVGRWLVEQEKLKAADVSMQTIRSWADANPEQIETLLDSNPSYVFFRTLPPSNDGPVGAQNIPLTAGFSIAVDKKIIPLGSMAFIATERPDNGGGIHRLVAAQDTGGAIHGTVRADFFWGTGDAAGELAGKMKQSGQLWLLWPNDHPLPAAD</sequence>
<dbReference type="Proteomes" id="UP001596473">
    <property type="component" value="Unassembled WGS sequence"/>
</dbReference>
<evidence type="ECO:0000256" key="1">
    <source>
        <dbReference type="ARBA" id="ARBA00001420"/>
    </source>
</evidence>
<feature type="domain" description="Lytic transglycosylase MltA" evidence="7">
    <location>
        <begin position="128"/>
        <end position="283"/>
    </location>
</feature>
<dbReference type="SMART" id="SM00925">
    <property type="entry name" value="MltA"/>
    <property type="match status" value="1"/>
</dbReference>